<evidence type="ECO:0000256" key="5">
    <source>
        <dbReference type="ARBA" id="ARBA00022723"/>
    </source>
</evidence>
<dbReference type="NCBIfam" id="TIGR01549">
    <property type="entry name" value="HAD-SF-IA-v1"/>
    <property type="match status" value="1"/>
</dbReference>
<comment type="caution">
    <text evidence="6">The sequence shown here is derived from an EMBL/GenBank/DDBJ whole genome shotgun (WGS) entry which is preliminary data.</text>
</comment>
<dbReference type="AlphaFoldDB" id="A0A329VAF3"/>
<accession>A0A329VAF3</accession>
<protein>
    <recommendedName>
        <fullName evidence="4">phosphoglycolate phosphatase</fullName>
        <ecNumber evidence="4">3.1.3.18</ecNumber>
    </recommendedName>
</protein>
<organism evidence="6 7">
    <name type="scientific">Photorhabdus laumondii subsp. clarkei</name>
    <dbReference type="NCBI Taxonomy" id="2029685"/>
    <lineage>
        <taxon>Bacteria</taxon>
        <taxon>Pseudomonadati</taxon>
        <taxon>Pseudomonadota</taxon>
        <taxon>Gammaproteobacteria</taxon>
        <taxon>Enterobacterales</taxon>
        <taxon>Morganellaceae</taxon>
        <taxon>Photorhabdus</taxon>
    </lineage>
</organism>
<dbReference type="InterPro" id="IPR023214">
    <property type="entry name" value="HAD_sf"/>
</dbReference>
<dbReference type="PANTHER" id="PTHR43434">
    <property type="entry name" value="PHOSPHOGLYCOLATE PHOSPHATASE"/>
    <property type="match status" value="1"/>
</dbReference>
<dbReference type="SFLD" id="SFLDG01129">
    <property type="entry name" value="C1.5:_HAD__Beta-PGM__Phosphata"/>
    <property type="match status" value="1"/>
</dbReference>
<comment type="pathway">
    <text evidence="2">Organic acid metabolism; glycolate biosynthesis; glycolate from 2-phosphoglycolate: step 1/1.</text>
</comment>
<evidence type="ECO:0000256" key="3">
    <source>
        <dbReference type="ARBA" id="ARBA00006171"/>
    </source>
</evidence>
<dbReference type="RefSeq" id="WP_113027213.1">
    <property type="nucleotide sequence ID" value="NZ_CAWNWQ010000067.1"/>
</dbReference>
<dbReference type="Gene3D" id="1.10.150.240">
    <property type="entry name" value="Putative phosphatase, domain 2"/>
    <property type="match status" value="1"/>
</dbReference>
<dbReference type="InterPro" id="IPR006439">
    <property type="entry name" value="HAD-SF_hydro_IA"/>
</dbReference>
<keyword evidence="5" id="KW-0479">Metal-binding</keyword>
<dbReference type="InterPro" id="IPR041492">
    <property type="entry name" value="HAD_2"/>
</dbReference>
<comment type="catalytic activity">
    <reaction evidence="1">
        <text>2-phosphoglycolate + H2O = glycolate + phosphate</text>
        <dbReference type="Rhea" id="RHEA:14369"/>
        <dbReference type="ChEBI" id="CHEBI:15377"/>
        <dbReference type="ChEBI" id="CHEBI:29805"/>
        <dbReference type="ChEBI" id="CHEBI:43474"/>
        <dbReference type="ChEBI" id="CHEBI:58033"/>
        <dbReference type="EC" id="3.1.3.18"/>
    </reaction>
</comment>
<dbReference type="Gene3D" id="3.40.50.1000">
    <property type="entry name" value="HAD superfamily/HAD-like"/>
    <property type="match status" value="1"/>
</dbReference>
<dbReference type="GO" id="GO:0006281">
    <property type="term" value="P:DNA repair"/>
    <property type="evidence" value="ECO:0007669"/>
    <property type="project" value="TreeGrafter"/>
</dbReference>
<name>A0A329VAF3_9GAMM</name>
<dbReference type="SFLD" id="SFLDS00003">
    <property type="entry name" value="Haloacid_Dehalogenase"/>
    <property type="match status" value="1"/>
</dbReference>
<sequence length="221" mass="25403">MDNRNDKPCIVFDLDGTLVNTWNIHLKTCYETALEVTGIQYKKLDIIRANKVTERETLTALLGKMDNDKGLKFYTAKFITNLDLYRVERFEGIDRILEFLSYSGSPVGLFTGRKRETTMALLEKTNLTRYFRSVITADDAVRPKPFEEGLIKTIEELKGSNERSLYIGDTLTDIEIANKLNVSSILVSWNRGLLPSRGKMKTAIINDHDDLFEHIKRFIDE</sequence>
<dbReference type="EC" id="3.1.3.18" evidence="4"/>
<dbReference type="Pfam" id="PF13419">
    <property type="entry name" value="HAD_2"/>
    <property type="match status" value="1"/>
</dbReference>
<dbReference type="GO" id="GO:0005829">
    <property type="term" value="C:cytosol"/>
    <property type="evidence" value="ECO:0007669"/>
    <property type="project" value="TreeGrafter"/>
</dbReference>
<dbReference type="PANTHER" id="PTHR43434:SF1">
    <property type="entry name" value="PHOSPHOGLYCOLATE PHOSPHATASE"/>
    <property type="match status" value="1"/>
</dbReference>
<evidence type="ECO:0000256" key="4">
    <source>
        <dbReference type="ARBA" id="ARBA00013078"/>
    </source>
</evidence>
<dbReference type="GO" id="GO:0008967">
    <property type="term" value="F:phosphoglycolate phosphatase activity"/>
    <property type="evidence" value="ECO:0007669"/>
    <property type="project" value="UniProtKB-EC"/>
</dbReference>
<comment type="similarity">
    <text evidence="3">Belongs to the HAD-like hydrolase superfamily. CbbY/CbbZ/Gph/YieH family.</text>
</comment>
<dbReference type="InterPro" id="IPR050155">
    <property type="entry name" value="HAD-like_hydrolase_sf"/>
</dbReference>
<dbReference type="InterPro" id="IPR023198">
    <property type="entry name" value="PGP-like_dom2"/>
</dbReference>
<proteinExistence type="inferred from homology"/>
<evidence type="ECO:0000313" key="6">
    <source>
        <dbReference type="EMBL" id="RAW82086.1"/>
    </source>
</evidence>
<dbReference type="SUPFAM" id="SSF56784">
    <property type="entry name" value="HAD-like"/>
    <property type="match status" value="1"/>
</dbReference>
<evidence type="ECO:0000313" key="7">
    <source>
        <dbReference type="Proteomes" id="UP000250870"/>
    </source>
</evidence>
<dbReference type="Proteomes" id="UP000250870">
    <property type="component" value="Unassembled WGS sequence"/>
</dbReference>
<reference evidence="6 7" key="1">
    <citation type="journal article" date="2018" name="Int. J. Syst. Evol. Microbiol.">
        <title>Whole-genome-based revisit of Photorhabdus phylogeny: proposal for the elevation of most Photorhabdus subspecies to the species level and description of one novel species Photorhabdus bodei sp. nov., and one novel subspecies Photorhabdus laumondii subsp. clarkei subsp. nov.</title>
        <authorList>
            <person name="Machado R.A.R."/>
            <person name="Wuthrich D."/>
            <person name="Kuhnert P."/>
            <person name="Arce C.C.M."/>
            <person name="Thonen L."/>
            <person name="Ruiz C."/>
            <person name="Zhang X."/>
            <person name="Robert C.A.M."/>
            <person name="Karimi J."/>
            <person name="Kamali S."/>
            <person name="Ma J."/>
            <person name="Bruggmann R."/>
            <person name="Erb M."/>
        </authorList>
    </citation>
    <scope>NUCLEOTIDE SEQUENCE [LARGE SCALE GENOMIC DNA]</scope>
    <source>
        <strain evidence="6 7">BOJ-47</strain>
    </source>
</reference>
<dbReference type="EMBL" id="NSCI01000067">
    <property type="protein sequence ID" value="RAW82086.1"/>
    <property type="molecule type" value="Genomic_DNA"/>
</dbReference>
<gene>
    <name evidence="6" type="ORF">CKY01_22365</name>
</gene>
<dbReference type="InterPro" id="IPR036412">
    <property type="entry name" value="HAD-like_sf"/>
</dbReference>
<evidence type="ECO:0000256" key="2">
    <source>
        <dbReference type="ARBA" id="ARBA00004818"/>
    </source>
</evidence>
<dbReference type="GO" id="GO:0046872">
    <property type="term" value="F:metal ion binding"/>
    <property type="evidence" value="ECO:0007669"/>
    <property type="project" value="UniProtKB-KW"/>
</dbReference>
<evidence type="ECO:0000256" key="1">
    <source>
        <dbReference type="ARBA" id="ARBA00000830"/>
    </source>
</evidence>